<dbReference type="InterPro" id="IPR016024">
    <property type="entry name" value="ARM-type_fold"/>
</dbReference>
<comment type="caution">
    <text evidence="1">The sequence shown here is derived from an EMBL/GenBank/DDBJ whole genome shotgun (WGS) entry which is preliminary data.</text>
</comment>
<dbReference type="AlphaFoldDB" id="A0AAE0LKG8"/>
<evidence type="ECO:0000313" key="1">
    <source>
        <dbReference type="EMBL" id="KAK3288049.1"/>
    </source>
</evidence>
<reference evidence="1 2" key="1">
    <citation type="journal article" date="2015" name="Genome Biol. Evol.">
        <title>Comparative Genomics of a Bacterivorous Green Alga Reveals Evolutionary Causalities and Consequences of Phago-Mixotrophic Mode of Nutrition.</title>
        <authorList>
            <person name="Burns J.A."/>
            <person name="Paasch A."/>
            <person name="Narechania A."/>
            <person name="Kim E."/>
        </authorList>
    </citation>
    <scope>NUCLEOTIDE SEQUENCE [LARGE SCALE GENOMIC DNA]</scope>
    <source>
        <strain evidence="1 2">PLY_AMNH</strain>
    </source>
</reference>
<name>A0AAE0LKG8_9CHLO</name>
<keyword evidence="2" id="KW-1185">Reference proteome</keyword>
<dbReference type="SUPFAM" id="SSF48371">
    <property type="entry name" value="ARM repeat"/>
    <property type="match status" value="1"/>
</dbReference>
<accession>A0AAE0LKG8</accession>
<evidence type="ECO:0000313" key="2">
    <source>
        <dbReference type="Proteomes" id="UP001190700"/>
    </source>
</evidence>
<organism evidence="1 2">
    <name type="scientific">Cymbomonas tetramitiformis</name>
    <dbReference type="NCBI Taxonomy" id="36881"/>
    <lineage>
        <taxon>Eukaryota</taxon>
        <taxon>Viridiplantae</taxon>
        <taxon>Chlorophyta</taxon>
        <taxon>Pyramimonadophyceae</taxon>
        <taxon>Pyramimonadales</taxon>
        <taxon>Pyramimonadaceae</taxon>
        <taxon>Cymbomonas</taxon>
    </lineage>
</organism>
<protein>
    <submittedName>
        <fullName evidence="1">Uncharacterized protein</fullName>
    </submittedName>
</protein>
<gene>
    <name evidence="1" type="ORF">CYMTET_4466</name>
</gene>
<proteinExistence type="predicted"/>
<dbReference type="EMBL" id="LGRX02000627">
    <property type="protein sequence ID" value="KAK3288049.1"/>
    <property type="molecule type" value="Genomic_DNA"/>
</dbReference>
<dbReference type="Proteomes" id="UP001190700">
    <property type="component" value="Unassembled WGS sequence"/>
</dbReference>
<sequence length="691" mass="74461">MERQFAEMRFSNPPEFRDSRLGLNVALASARSVPVQTRILMGGGMSTSGLETLSQVSQERTVAKVEQLVMWLTRLPEFLERDKATIVKCTRDMALAAKDSQTRAGINGMLSRNPQCAMYLMTLVNSTDEAVVQSTLQTVHNLLLDALDLGVSVQANFLLLDRHITDQGGLPREIVIDMINTLCSTEMLTITTGWSSTMRSAENCKNASSILRFLICSKWDVWEALDPETQATLFGAFAMLISSKEEYVFEQAAATIQWLLAHQSNVLERVVPTLPSHAFIALQAAIIHAHAQWPLTSSHVEHASIAQSPWNLLIFLARVPRVRYRLLQDNAGAELNCEMNKGLLAGRDGRANSTFAAYGIGSVLGWTRQELEAQKPEWQWTREAQHAEVVMSMLTHITEMLHSPACAERAITVLQAFVEDASNMPQWSVLNKSAEALIMLHDNPGALILSTALCVRDYSGINNSIADKAQSFLLKLMASDALTKWVSSSQADHGNDERVERVVHACLSSLIVLVHDFAAPPSPHSLNQPDMVAPAGAGMPTTHGVIQPIRRNGVLWLLRFSVELVHALCTAVSDRLLARLMDDVYELMHGLASAVMGDELDVAQCAAESLGILAAGAPLLAGGGSGDGRRGGLAIAVKVAGGDGVEVAGAVIEAAAVAGRGGWSVAWSVAGVMAVEAMAVEVAGAVAVEVA</sequence>